<evidence type="ECO:0000256" key="1">
    <source>
        <dbReference type="SAM" id="Phobius"/>
    </source>
</evidence>
<organism evidence="2 3">
    <name type="scientific">Aspergillus cavernicola</name>
    <dbReference type="NCBI Taxonomy" id="176166"/>
    <lineage>
        <taxon>Eukaryota</taxon>
        <taxon>Fungi</taxon>
        <taxon>Dikarya</taxon>
        <taxon>Ascomycota</taxon>
        <taxon>Pezizomycotina</taxon>
        <taxon>Eurotiomycetes</taxon>
        <taxon>Eurotiomycetidae</taxon>
        <taxon>Eurotiales</taxon>
        <taxon>Aspergillaceae</taxon>
        <taxon>Aspergillus</taxon>
        <taxon>Aspergillus subgen. Nidulantes</taxon>
    </lineage>
</organism>
<evidence type="ECO:0000313" key="2">
    <source>
        <dbReference type="EMBL" id="KAL2829460.1"/>
    </source>
</evidence>
<dbReference type="Proteomes" id="UP001610335">
    <property type="component" value="Unassembled WGS sequence"/>
</dbReference>
<keyword evidence="1" id="KW-0812">Transmembrane</keyword>
<evidence type="ECO:0000313" key="3">
    <source>
        <dbReference type="Proteomes" id="UP001610335"/>
    </source>
</evidence>
<name>A0ABR4INY0_9EURO</name>
<gene>
    <name evidence="2" type="ORF">BDW59DRAFT_142132</name>
</gene>
<sequence length="124" mass="14223">MVIHVAGPLFTLQQWKTTARLLYSYLILGQVLTTGIIWVERLFIWPVIKENYPRYMHCLHEVLTSLPPRLMAKPLSTLQQTTATYCYFHPCLSVEPASCKPMASVEQLFTTQRAVVGRIISSRL</sequence>
<proteinExistence type="predicted"/>
<keyword evidence="1" id="KW-1133">Transmembrane helix</keyword>
<keyword evidence="1" id="KW-0472">Membrane</keyword>
<keyword evidence="3" id="KW-1185">Reference proteome</keyword>
<dbReference type="EMBL" id="JBFXLS010000016">
    <property type="protein sequence ID" value="KAL2829460.1"/>
    <property type="molecule type" value="Genomic_DNA"/>
</dbReference>
<accession>A0ABR4INY0</accession>
<reference evidence="2 3" key="1">
    <citation type="submission" date="2024-07" db="EMBL/GenBank/DDBJ databases">
        <title>Section-level genome sequencing and comparative genomics of Aspergillus sections Usti and Cavernicolus.</title>
        <authorList>
            <consortium name="Lawrence Berkeley National Laboratory"/>
            <person name="Nybo J.L."/>
            <person name="Vesth T.C."/>
            <person name="Theobald S."/>
            <person name="Frisvad J.C."/>
            <person name="Larsen T.O."/>
            <person name="Kjaerboelling I."/>
            <person name="Rothschild-Mancinelli K."/>
            <person name="Lyhne E.K."/>
            <person name="Kogle M.E."/>
            <person name="Barry K."/>
            <person name="Clum A."/>
            <person name="Na H."/>
            <person name="Ledsgaard L."/>
            <person name="Lin J."/>
            <person name="Lipzen A."/>
            <person name="Kuo A."/>
            <person name="Riley R."/>
            <person name="Mondo S."/>
            <person name="LaButti K."/>
            <person name="Haridas S."/>
            <person name="Pangalinan J."/>
            <person name="Salamov A.A."/>
            <person name="Simmons B.A."/>
            <person name="Magnuson J.K."/>
            <person name="Chen J."/>
            <person name="Drula E."/>
            <person name="Henrissat B."/>
            <person name="Wiebenga A."/>
            <person name="Lubbers R.J."/>
            <person name="Gomes A.C."/>
            <person name="Makela M.R."/>
            <person name="Stajich J."/>
            <person name="Grigoriev I.V."/>
            <person name="Mortensen U.H."/>
            <person name="De vries R.P."/>
            <person name="Baker S.E."/>
            <person name="Andersen M.R."/>
        </authorList>
    </citation>
    <scope>NUCLEOTIDE SEQUENCE [LARGE SCALE GENOMIC DNA]</scope>
    <source>
        <strain evidence="2 3">CBS 600.67</strain>
    </source>
</reference>
<protein>
    <submittedName>
        <fullName evidence="2">Uncharacterized protein</fullName>
    </submittedName>
</protein>
<comment type="caution">
    <text evidence="2">The sequence shown here is derived from an EMBL/GenBank/DDBJ whole genome shotgun (WGS) entry which is preliminary data.</text>
</comment>
<feature type="transmembrane region" description="Helical" evidence="1">
    <location>
        <begin position="22"/>
        <end position="44"/>
    </location>
</feature>